<proteinExistence type="predicted"/>
<evidence type="ECO:0000313" key="1">
    <source>
        <dbReference type="EMBL" id="UVG61434.1"/>
    </source>
</evidence>
<sequence length="89" mass="9648">MNAPEKSLGYRIGEMLYAMSQWSRPARASIVIVGMLAAIVFFWLSIPAAAVAIGFVSLATFWLLLPTDPPADPNTRGGRDLCKKQPKVG</sequence>
<name>A0A9X6BFF2_XANCI</name>
<dbReference type="AlphaFoldDB" id="A0A9X6BFF2"/>
<dbReference type="EMBL" id="CP066346">
    <property type="protein sequence ID" value="UVG61434.1"/>
    <property type="molecule type" value="Genomic_DNA"/>
</dbReference>
<gene>
    <name evidence="1" type="ORF">Xdur_023855</name>
</gene>
<protein>
    <submittedName>
        <fullName evidence="1">Uncharacterized protein</fullName>
    </submittedName>
</protein>
<geneLocation type="plasmid" evidence="1 2">
    <name>pLMG696-3</name>
</geneLocation>
<evidence type="ECO:0000313" key="2">
    <source>
        <dbReference type="Proteomes" id="UP000190508"/>
    </source>
</evidence>
<dbReference type="RefSeq" id="WP_078516398.1">
    <property type="nucleotide sequence ID" value="NZ_CP066346.1"/>
</dbReference>
<keyword evidence="1" id="KW-0614">Plasmid</keyword>
<accession>A0A9X6BFF2</accession>
<dbReference type="Proteomes" id="UP000190508">
    <property type="component" value="Plasmid pLMG696-3"/>
</dbReference>
<reference evidence="1" key="1">
    <citation type="submission" date="2020-12" db="EMBL/GenBank/DDBJ databases">
        <title>Complete genome investigation of Xanthomonas citri pv. durantae LMG696.</title>
        <authorList>
            <person name="Rana R."/>
            <person name="Bansal K."/>
            <person name="Patil P.B."/>
        </authorList>
    </citation>
    <scope>NUCLEOTIDE SEQUENCE</scope>
    <source>
        <strain evidence="1">LMG696</strain>
        <plasmid evidence="1">pLMG696-3</plasmid>
    </source>
</reference>
<organism evidence="1 2">
    <name type="scientific">Xanthomonas citri pv. durantae</name>
    <dbReference type="NCBI Taxonomy" id="487862"/>
    <lineage>
        <taxon>Bacteria</taxon>
        <taxon>Pseudomonadati</taxon>
        <taxon>Pseudomonadota</taxon>
        <taxon>Gammaproteobacteria</taxon>
        <taxon>Lysobacterales</taxon>
        <taxon>Lysobacteraceae</taxon>
        <taxon>Xanthomonas</taxon>
    </lineage>
</organism>